<evidence type="ECO:0000259" key="3">
    <source>
        <dbReference type="PROSITE" id="PS50158"/>
    </source>
</evidence>
<dbReference type="SUPFAM" id="SSF57756">
    <property type="entry name" value="Retrovirus zinc finger-like domains"/>
    <property type="match status" value="1"/>
</dbReference>
<dbReference type="AlphaFoldDB" id="A0AAN6LQV5"/>
<feature type="compositionally biased region" description="Polar residues" evidence="2">
    <location>
        <begin position="1"/>
        <end position="13"/>
    </location>
</feature>
<gene>
    <name evidence="4" type="ORF">GRF29_213g1043312</name>
</gene>
<feature type="compositionally biased region" description="Acidic residues" evidence="2">
    <location>
        <begin position="118"/>
        <end position="128"/>
    </location>
</feature>
<comment type="caution">
    <text evidence="4">The sequence shown here is derived from an EMBL/GenBank/DDBJ whole genome shotgun (WGS) entry which is preliminary data.</text>
</comment>
<dbReference type="GO" id="GO:0008270">
    <property type="term" value="F:zinc ion binding"/>
    <property type="evidence" value="ECO:0007669"/>
    <property type="project" value="UniProtKB-KW"/>
</dbReference>
<feature type="region of interest" description="Disordered" evidence="2">
    <location>
        <begin position="250"/>
        <end position="276"/>
    </location>
</feature>
<feature type="compositionally biased region" description="Basic and acidic residues" evidence="2">
    <location>
        <begin position="142"/>
        <end position="154"/>
    </location>
</feature>
<dbReference type="Gene3D" id="4.10.60.10">
    <property type="entry name" value="Zinc finger, CCHC-type"/>
    <property type="match status" value="1"/>
</dbReference>
<organism evidence="4 5">
    <name type="scientific">Pseudopithomyces chartarum</name>
    <dbReference type="NCBI Taxonomy" id="1892770"/>
    <lineage>
        <taxon>Eukaryota</taxon>
        <taxon>Fungi</taxon>
        <taxon>Dikarya</taxon>
        <taxon>Ascomycota</taxon>
        <taxon>Pezizomycotina</taxon>
        <taxon>Dothideomycetes</taxon>
        <taxon>Pleosporomycetidae</taxon>
        <taxon>Pleosporales</taxon>
        <taxon>Massarineae</taxon>
        <taxon>Didymosphaeriaceae</taxon>
        <taxon>Pseudopithomyces</taxon>
    </lineage>
</organism>
<protein>
    <recommendedName>
        <fullName evidence="3">CCHC-type domain-containing protein</fullName>
    </recommendedName>
</protein>
<dbReference type="EMBL" id="WVTA01000017">
    <property type="protein sequence ID" value="KAK3201105.1"/>
    <property type="molecule type" value="Genomic_DNA"/>
</dbReference>
<keyword evidence="5" id="KW-1185">Reference proteome</keyword>
<dbReference type="InterPro" id="IPR001878">
    <property type="entry name" value="Znf_CCHC"/>
</dbReference>
<evidence type="ECO:0000256" key="2">
    <source>
        <dbReference type="SAM" id="MobiDB-lite"/>
    </source>
</evidence>
<reference evidence="4 5" key="1">
    <citation type="submission" date="2021-02" db="EMBL/GenBank/DDBJ databases">
        <title>Genome assembly of Pseudopithomyces chartarum.</title>
        <authorList>
            <person name="Jauregui R."/>
            <person name="Singh J."/>
            <person name="Voisey C."/>
        </authorList>
    </citation>
    <scope>NUCLEOTIDE SEQUENCE [LARGE SCALE GENOMIC DNA]</scope>
    <source>
        <strain evidence="4 5">AGR01</strain>
    </source>
</reference>
<evidence type="ECO:0000256" key="1">
    <source>
        <dbReference type="PROSITE-ProRule" id="PRU00047"/>
    </source>
</evidence>
<keyword evidence="1" id="KW-0862">Zinc</keyword>
<feature type="domain" description="CCHC-type" evidence="3">
    <location>
        <begin position="241"/>
        <end position="256"/>
    </location>
</feature>
<name>A0AAN6LQV5_9PLEO</name>
<evidence type="ECO:0000313" key="5">
    <source>
        <dbReference type="Proteomes" id="UP001280581"/>
    </source>
</evidence>
<proteinExistence type="predicted"/>
<keyword evidence="1" id="KW-0479">Metal-binding</keyword>
<dbReference type="SMART" id="SM00343">
    <property type="entry name" value="ZnF_C2HC"/>
    <property type="match status" value="1"/>
</dbReference>
<feature type="region of interest" description="Disordered" evidence="2">
    <location>
        <begin position="111"/>
        <end position="208"/>
    </location>
</feature>
<keyword evidence="1" id="KW-0863">Zinc-finger</keyword>
<evidence type="ECO:0000313" key="4">
    <source>
        <dbReference type="EMBL" id="KAK3201105.1"/>
    </source>
</evidence>
<dbReference type="PROSITE" id="PS50158">
    <property type="entry name" value="ZF_CCHC"/>
    <property type="match status" value="1"/>
</dbReference>
<sequence length="276" mass="30042">MASTTPKTMSSRLMTMKFMQRSAAKSVKADPSTPDAPPSKKMRMSNGGSAASTPGAPSDHEIMQTALAEEEKKREEALARAYAHTGETKWVLNYSDPHAGKRPPMLQVRQAGFAVIDANDDSDEDEDDKPVRMKFGGGLKQKKADKPYLVKAEDSESEDDSESSSGEIESDDPTTELIKETKRQVAAKERHARKAQQAAAVTPVRRSVASLDEDMDLANLTSLSGGGRTTPGSRDMSKVECFRCKKYGHMSKDCPNAGRKPSGQTALRGTRARGRY</sequence>
<dbReference type="InterPro" id="IPR036875">
    <property type="entry name" value="Znf_CCHC_sf"/>
</dbReference>
<dbReference type="Pfam" id="PF00098">
    <property type="entry name" value="zf-CCHC"/>
    <property type="match status" value="1"/>
</dbReference>
<feature type="compositionally biased region" description="Acidic residues" evidence="2">
    <location>
        <begin position="155"/>
        <end position="174"/>
    </location>
</feature>
<feature type="region of interest" description="Disordered" evidence="2">
    <location>
        <begin position="1"/>
        <end position="76"/>
    </location>
</feature>
<dbReference type="GO" id="GO:0003676">
    <property type="term" value="F:nucleic acid binding"/>
    <property type="evidence" value="ECO:0007669"/>
    <property type="project" value="InterPro"/>
</dbReference>
<accession>A0AAN6LQV5</accession>
<feature type="compositionally biased region" description="Basic and acidic residues" evidence="2">
    <location>
        <begin position="177"/>
        <end position="189"/>
    </location>
</feature>
<dbReference type="Proteomes" id="UP001280581">
    <property type="component" value="Unassembled WGS sequence"/>
</dbReference>